<dbReference type="Proteomes" id="UP000255529">
    <property type="component" value="Unassembled WGS sequence"/>
</dbReference>
<evidence type="ECO:0000313" key="4">
    <source>
        <dbReference type="Proteomes" id="UP000255529"/>
    </source>
</evidence>
<feature type="compositionally biased region" description="Acidic residues" evidence="2">
    <location>
        <begin position="144"/>
        <end position="154"/>
    </location>
</feature>
<sequence>MATKANKIRAAARKRLANLNQKQIEAEQTRSANRELLLNAQDRAMLEDMRARGFCAPKALPTARQYARYAAFRSSQAAANRAEIVEQETAVYAANGGVMDLVFERLRSPKLKDTAFAALAQLAQKGMQLAPVPVDDNHVTESPLPDEDELDAISDELGGIE</sequence>
<gene>
    <name evidence="3" type="ORF">NCTC11544_05102</name>
</gene>
<evidence type="ECO:0000256" key="2">
    <source>
        <dbReference type="SAM" id="MobiDB-lite"/>
    </source>
</evidence>
<organism evidence="3 4">
    <name type="scientific">Serratia quinivorans</name>
    <dbReference type="NCBI Taxonomy" id="137545"/>
    <lineage>
        <taxon>Bacteria</taxon>
        <taxon>Pseudomonadati</taxon>
        <taxon>Pseudomonadota</taxon>
        <taxon>Gammaproteobacteria</taxon>
        <taxon>Enterobacterales</taxon>
        <taxon>Yersiniaceae</taxon>
        <taxon>Serratia</taxon>
    </lineage>
</organism>
<feature type="region of interest" description="Disordered" evidence="2">
    <location>
        <begin position="133"/>
        <end position="161"/>
    </location>
</feature>
<reference evidence="3 4" key="1">
    <citation type="submission" date="2018-06" db="EMBL/GenBank/DDBJ databases">
        <authorList>
            <consortium name="Pathogen Informatics"/>
            <person name="Doyle S."/>
        </authorList>
    </citation>
    <scope>NUCLEOTIDE SEQUENCE [LARGE SCALE GENOMIC DNA]</scope>
    <source>
        <strain evidence="3 4">NCTC11544</strain>
    </source>
</reference>
<name>A0A380AUY4_9GAMM</name>
<evidence type="ECO:0000256" key="1">
    <source>
        <dbReference type="SAM" id="Coils"/>
    </source>
</evidence>
<feature type="coiled-coil region" evidence="1">
    <location>
        <begin position="2"/>
        <end position="39"/>
    </location>
</feature>
<dbReference type="AlphaFoldDB" id="A0A380AUY4"/>
<proteinExistence type="predicted"/>
<keyword evidence="1" id="KW-0175">Coiled coil</keyword>
<evidence type="ECO:0000313" key="3">
    <source>
        <dbReference type="EMBL" id="SUI88117.1"/>
    </source>
</evidence>
<protein>
    <recommendedName>
        <fullName evidence="5">Terminase small subunit</fullName>
    </recommendedName>
</protein>
<dbReference type="EMBL" id="UGYN01000002">
    <property type="protein sequence ID" value="SUI88117.1"/>
    <property type="molecule type" value="Genomic_DNA"/>
</dbReference>
<evidence type="ECO:0008006" key="5">
    <source>
        <dbReference type="Google" id="ProtNLM"/>
    </source>
</evidence>
<accession>A0A380AUY4</accession>